<proteinExistence type="predicted"/>
<accession>A0ABW1CZZ3</accession>
<reference evidence="2" key="1">
    <citation type="journal article" date="2019" name="Int. J. Syst. Evol. Microbiol.">
        <title>The Global Catalogue of Microorganisms (GCM) 10K type strain sequencing project: providing services to taxonomists for standard genome sequencing and annotation.</title>
        <authorList>
            <consortium name="The Broad Institute Genomics Platform"/>
            <consortium name="The Broad Institute Genome Sequencing Center for Infectious Disease"/>
            <person name="Wu L."/>
            <person name="Ma J."/>
        </authorList>
    </citation>
    <scope>NUCLEOTIDE SEQUENCE [LARGE SCALE GENOMIC DNA]</scope>
    <source>
        <strain evidence="2">CCUG 53903</strain>
    </source>
</reference>
<evidence type="ECO:0008006" key="3">
    <source>
        <dbReference type="Google" id="ProtNLM"/>
    </source>
</evidence>
<dbReference type="Proteomes" id="UP001596058">
    <property type="component" value="Unassembled WGS sequence"/>
</dbReference>
<organism evidence="1 2">
    <name type="scientific">Nonomuraea insulae</name>
    <dbReference type="NCBI Taxonomy" id="1616787"/>
    <lineage>
        <taxon>Bacteria</taxon>
        <taxon>Bacillati</taxon>
        <taxon>Actinomycetota</taxon>
        <taxon>Actinomycetes</taxon>
        <taxon>Streptosporangiales</taxon>
        <taxon>Streptosporangiaceae</taxon>
        <taxon>Nonomuraea</taxon>
    </lineage>
</organism>
<gene>
    <name evidence="1" type="ORF">ACFPZ3_45780</name>
</gene>
<name>A0ABW1CZZ3_9ACTN</name>
<dbReference type="RefSeq" id="WP_379520685.1">
    <property type="nucleotide sequence ID" value="NZ_JBHSPA010000062.1"/>
</dbReference>
<sequence length="97" mass="10470">MNDGYSYTVIRVRPDEEPRIGVSIYPDSSAQVTYYPAGKGSHAFIDITFAATHVSIGTTKDAEATAERVAFARQLSDAATAYLADCERLHAEKQAAA</sequence>
<comment type="caution">
    <text evidence="1">The sequence shown here is derived from an EMBL/GenBank/DDBJ whole genome shotgun (WGS) entry which is preliminary data.</text>
</comment>
<evidence type="ECO:0000313" key="1">
    <source>
        <dbReference type="EMBL" id="MFC5831208.1"/>
    </source>
</evidence>
<protein>
    <recommendedName>
        <fullName evidence="3">DUF5753 domain-containing protein</fullName>
    </recommendedName>
</protein>
<evidence type="ECO:0000313" key="2">
    <source>
        <dbReference type="Proteomes" id="UP001596058"/>
    </source>
</evidence>
<dbReference type="EMBL" id="JBHSPA010000062">
    <property type="protein sequence ID" value="MFC5831208.1"/>
    <property type="molecule type" value="Genomic_DNA"/>
</dbReference>
<keyword evidence="2" id="KW-1185">Reference proteome</keyword>